<reference evidence="3" key="1">
    <citation type="submission" date="2023-07" db="EMBL/GenBank/DDBJ databases">
        <title>30 novel species of actinomycetes from the DSMZ collection.</title>
        <authorList>
            <person name="Nouioui I."/>
        </authorList>
    </citation>
    <scope>NUCLEOTIDE SEQUENCE [LARGE SCALE GENOMIC DNA]</scope>
    <source>
        <strain evidence="3">DSM 41982</strain>
    </source>
</reference>
<evidence type="ECO:0000259" key="1">
    <source>
        <dbReference type="Pfam" id="PF12146"/>
    </source>
</evidence>
<dbReference type="Pfam" id="PF12146">
    <property type="entry name" value="Hydrolase_4"/>
    <property type="match status" value="1"/>
</dbReference>
<dbReference type="EMBL" id="JAVRER010000005">
    <property type="protein sequence ID" value="MDT0414741.1"/>
    <property type="molecule type" value="Genomic_DNA"/>
</dbReference>
<dbReference type="InterPro" id="IPR029058">
    <property type="entry name" value="AB_hydrolase_fold"/>
</dbReference>
<evidence type="ECO:0000313" key="3">
    <source>
        <dbReference type="Proteomes" id="UP001183607"/>
    </source>
</evidence>
<dbReference type="RefSeq" id="WP_007819777.1">
    <property type="nucleotide sequence ID" value="NZ_JAVRER010000005.1"/>
</dbReference>
<dbReference type="Proteomes" id="UP001183607">
    <property type="component" value="Unassembled WGS sequence"/>
</dbReference>
<accession>A0ABD5DZY7</accession>
<feature type="domain" description="Serine aminopeptidase S33" evidence="1">
    <location>
        <begin position="29"/>
        <end position="298"/>
    </location>
</feature>
<dbReference type="InterPro" id="IPR022742">
    <property type="entry name" value="Hydrolase_4"/>
</dbReference>
<dbReference type="Gene3D" id="3.40.50.1820">
    <property type="entry name" value="alpha/beta hydrolase"/>
    <property type="match status" value="1"/>
</dbReference>
<dbReference type="GO" id="GO:0016787">
    <property type="term" value="F:hydrolase activity"/>
    <property type="evidence" value="ECO:0007669"/>
    <property type="project" value="UniProtKB-KW"/>
</dbReference>
<comment type="caution">
    <text evidence="2">The sequence shown here is derived from an EMBL/GenBank/DDBJ whole genome shotgun (WGS) entry which is preliminary data.</text>
</comment>
<protein>
    <submittedName>
        <fullName evidence="2">Alpha/beta hydrolase</fullName>
    </submittedName>
</protein>
<name>A0ABD5DZY7_9ACTN</name>
<dbReference type="AlphaFoldDB" id="A0ABD5DZY7"/>
<dbReference type="PANTHER" id="PTHR11614">
    <property type="entry name" value="PHOSPHOLIPASE-RELATED"/>
    <property type="match status" value="1"/>
</dbReference>
<dbReference type="InterPro" id="IPR051044">
    <property type="entry name" value="MAG_DAG_Lipase"/>
</dbReference>
<sequence length="317" mass="34913">MTAPTPGVLQSGDGAQIATYTWLPPEGRRPRAFLQLVHGAAEHARRYERFATHLTARGYAVLASDHRGHGATAPSTGGYGVTGTDEGTEADGWLAILADLKAVGDQARALYPEVPVLMLGHSLGSMLAREYVQEYPDDLTGLLLTGVFRSLPGAEYASSTARLEEEIAAHGRAFVSDFVPRLFASFNDGFAHRTGFEWLSRDEAEVDAYVADERCGFPFSAGLAYDWVRAAYRVNDPARLARMPRDLPVHLAAGTLDPCNQRMTLVNELLDDYRYHGVSDLTWTGYEGARHEILNETEPDRSRVYEDLTAWLDAHTL</sequence>
<keyword evidence="2" id="KW-0378">Hydrolase</keyword>
<dbReference type="SUPFAM" id="SSF53474">
    <property type="entry name" value="alpha/beta-Hydrolases"/>
    <property type="match status" value="1"/>
</dbReference>
<gene>
    <name evidence="2" type="ORF">RM574_04495</name>
</gene>
<organism evidence="2 3">
    <name type="scientific">Streptomyces evansiae</name>
    <dbReference type="NCBI Taxonomy" id="3075535"/>
    <lineage>
        <taxon>Bacteria</taxon>
        <taxon>Bacillati</taxon>
        <taxon>Actinomycetota</taxon>
        <taxon>Actinomycetes</taxon>
        <taxon>Kitasatosporales</taxon>
        <taxon>Streptomycetaceae</taxon>
        <taxon>Streptomyces</taxon>
    </lineage>
</organism>
<proteinExistence type="predicted"/>
<evidence type="ECO:0000313" key="2">
    <source>
        <dbReference type="EMBL" id="MDT0414741.1"/>
    </source>
</evidence>